<dbReference type="RefSeq" id="WP_168989519.1">
    <property type="nucleotide sequence ID" value="NZ_CAWPHM010000075.1"/>
</dbReference>
<keyword evidence="2" id="KW-1185">Reference proteome</keyword>
<proteinExistence type="predicted"/>
<evidence type="ECO:0000313" key="2">
    <source>
        <dbReference type="Proteomes" id="UP000599523"/>
    </source>
</evidence>
<name>A0A972F9V0_9RHOO</name>
<dbReference type="Proteomes" id="UP000599523">
    <property type="component" value="Unassembled WGS sequence"/>
</dbReference>
<accession>A0A972F9V0</accession>
<organism evidence="1 2">
    <name type="scientific">Azoarcus taiwanensis</name>
    <dbReference type="NCBI Taxonomy" id="666964"/>
    <lineage>
        <taxon>Bacteria</taxon>
        <taxon>Pseudomonadati</taxon>
        <taxon>Pseudomonadota</taxon>
        <taxon>Betaproteobacteria</taxon>
        <taxon>Rhodocyclales</taxon>
        <taxon>Zoogloeaceae</taxon>
        <taxon>Azoarcus</taxon>
    </lineage>
</organism>
<reference evidence="1" key="1">
    <citation type="submission" date="2019-12" db="EMBL/GenBank/DDBJ databases">
        <title>Comparative genomics gives insights into the taxonomy of the Azoarcus-Aromatoleum group and reveals separate origins of nif in the plant-associated Azoarcus and non-plant-associated Aromatoleum sub-groups.</title>
        <authorList>
            <person name="Lafos M."/>
            <person name="Maluk M."/>
            <person name="Batista M."/>
            <person name="Junghare M."/>
            <person name="Carmona M."/>
            <person name="Faoro H."/>
            <person name="Cruz L.M."/>
            <person name="Battistoni F."/>
            <person name="De Souza E."/>
            <person name="Pedrosa F."/>
            <person name="Chen W.-M."/>
            <person name="Poole P.S."/>
            <person name="Dixon R.A."/>
            <person name="James E.K."/>
        </authorList>
    </citation>
    <scope>NUCLEOTIDE SEQUENCE</scope>
    <source>
        <strain evidence="1">NSC3</strain>
    </source>
</reference>
<dbReference type="Pfam" id="PF13711">
    <property type="entry name" value="DUF4160"/>
    <property type="match status" value="1"/>
</dbReference>
<comment type="caution">
    <text evidence="1">The sequence shown here is derived from an EMBL/GenBank/DDBJ whole genome shotgun (WGS) entry which is preliminary data.</text>
</comment>
<dbReference type="EMBL" id="WTVM01000168">
    <property type="protein sequence ID" value="NMG04887.1"/>
    <property type="molecule type" value="Genomic_DNA"/>
</dbReference>
<gene>
    <name evidence="1" type="ORF">GPA21_18195</name>
</gene>
<dbReference type="InterPro" id="IPR025427">
    <property type="entry name" value="DUF4160"/>
</dbReference>
<sequence>MGTLLRFGAWRIMIYTNDHGPAHVHAVGPDGRAKIALNCPDGPVLPVDIRGVDPGTVRKLVALIEQELVGLCATWRSIHGHP</sequence>
<dbReference type="AlphaFoldDB" id="A0A972F9V0"/>
<protein>
    <submittedName>
        <fullName evidence="1">DUF4160 domain-containing protein</fullName>
    </submittedName>
</protein>
<evidence type="ECO:0000313" key="1">
    <source>
        <dbReference type="EMBL" id="NMG04887.1"/>
    </source>
</evidence>